<evidence type="ECO:0000256" key="14">
    <source>
        <dbReference type="ARBA" id="ARBA00030628"/>
    </source>
</evidence>
<dbReference type="GO" id="GO:0004888">
    <property type="term" value="F:transmembrane signaling receptor activity"/>
    <property type="evidence" value="ECO:0007669"/>
    <property type="project" value="InterPro"/>
</dbReference>
<dbReference type="Pfam" id="PF02189">
    <property type="entry name" value="ITAM"/>
    <property type="match status" value="1"/>
</dbReference>
<dbReference type="InterPro" id="IPR003110">
    <property type="entry name" value="Phos_immunorcpt_sig_ITAM"/>
</dbReference>
<reference evidence="18 19" key="1">
    <citation type="submission" date="2022-11" db="EMBL/GenBank/DDBJ databases">
        <title>Whole genome sequence of Eschrichtius robustus ER-17-0199.</title>
        <authorList>
            <person name="Bruniche-Olsen A."/>
            <person name="Black A.N."/>
            <person name="Fields C.J."/>
            <person name="Walden K."/>
            <person name="Dewoody J.A."/>
        </authorList>
    </citation>
    <scope>NUCLEOTIDE SEQUENCE [LARGE SCALE GENOMIC DNA]</scope>
    <source>
        <strain evidence="18">ER-17-0199</strain>
        <tissue evidence="18">Blubber</tissue>
    </source>
</reference>
<dbReference type="InterPro" id="IPR032052">
    <property type="entry name" value="Ig_4"/>
</dbReference>
<dbReference type="FunFam" id="1.10.287.770:FF:000026">
    <property type="entry name" value="T-cell surface glycoprotein CD3 delta chain"/>
    <property type="match status" value="1"/>
</dbReference>
<keyword evidence="4" id="KW-0597">Phosphoprotein</keyword>
<keyword evidence="5 16" id="KW-0812">Transmembrane</keyword>
<dbReference type="InterPro" id="IPR015484">
    <property type="entry name" value="CD3_esu/gsu/dsu"/>
</dbReference>
<dbReference type="GO" id="GO:0042105">
    <property type="term" value="C:alpha-beta T cell receptor complex"/>
    <property type="evidence" value="ECO:0007669"/>
    <property type="project" value="TreeGrafter"/>
</dbReference>
<dbReference type="Proteomes" id="UP001159641">
    <property type="component" value="Unassembled WGS sequence"/>
</dbReference>
<keyword evidence="19" id="KW-1185">Reference proteome</keyword>
<evidence type="ECO:0000256" key="10">
    <source>
        <dbReference type="ARBA" id="ARBA00023136"/>
    </source>
</evidence>
<dbReference type="GO" id="GO:0009897">
    <property type="term" value="C:external side of plasma membrane"/>
    <property type="evidence" value="ECO:0007669"/>
    <property type="project" value="TreeGrafter"/>
</dbReference>
<dbReference type="FunFam" id="2.60.40.10:FF:001361">
    <property type="entry name" value="T-cell surface glycoprotein CD3 delta chain"/>
    <property type="match status" value="1"/>
</dbReference>
<dbReference type="PANTHER" id="PTHR10570">
    <property type="entry name" value="T-CELL SURFACE GLYCOPROTEIN CD3 GAMMA CHAIN / DELTA CHAIN"/>
    <property type="match status" value="1"/>
</dbReference>
<keyword evidence="8 16" id="KW-1133">Transmembrane helix</keyword>
<evidence type="ECO:0000256" key="15">
    <source>
        <dbReference type="ARBA" id="ARBA00047083"/>
    </source>
</evidence>
<dbReference type="SUPFAM" id="SSF48726">
    <property type="entry name" value="Immunoglobulin"/>
    <property type="match status" value="1"/>
</dbReference>
<keyword evidence="7" id="KW-0391">Immunity</keyword>
<dbReference type="PROSITE" id="PS51055">
    <property type="entry name" value="ITAM_1"/>
    <property type="match status" value="1"/>
</dbReference>
<keyword evidence="10 16" id="KW-0472">Membrane</keyword>
<accession>A0AB34GJG1</accession>
<sequence>MSLSRTRSLVQTKELAPTVVFFPLVSPLNVSVEELEDRVFLRCSTSITWLEGTVGQLALDNKTMDLGKRNLDPRGVYVCNGTDGKTRKTSTLQVYYRMCQNCVELDSATLAGIVITDIIATVLLALGVYCFAGHETGRLSRAADTQALLGNDQLYQPLRDRNDAQYSRLGENWARNK</sequence>
<evidence type="ECO:0000313" key="18">
    <source>
        <dbReference type="EMBL" id="KAJ8780123.1"/>
    </source>
</evidence>
<evidence type="ECO:0000256" key="3">
    <source>
        <dbReference type="ARBA" id="ARBA00022475"/>
    </source>
</evidence>
<dbReference type="GO" id="GO:0007166">
    <property type="term" value="P:cell surface receptor signaling pathway"/>
    <property type="evidence" value="ECO:0007669"/>
    <property type="project" value="InterPro"/>
</dbReference>
<feature type="domain" description="CD3 gamma/delta subunit Ig-like" evidence="17">
    <location>
        <begin position="36"/>
        <end position="105"/>
    </location>
</feature>
<dbReference type="SMART" id="SM00077">
    <property type="entry name" value="ITAM"/>
    <property type="match status" value="1"/>
</dbReference>
<dbReference type="Gene3D" id="2.60.40.10">
    <property type="entry name" value="Immunoglobulins"/>
    <property type="match status" value="1"/>
</dbReference>
<comment type="subcellular location">
    <subcellularLocation>
        <location evidence="1">Cell membrane</location>
        <topology evidence="1">Single-pass type I membrane protein</topology>
    </subcellularLocation>
</comment>
<evidence type="ECO:0000256" key="7">
    <source>
        <dbReference type="ARBA" id="ARBA00022859"/>
    </source>
</evidence>
<evidence type="ECO:0000256" key="1">
    <source>
        <dbReference type="ARBA" id="ARBA00004251"/>
    </source>
</evidence>
<evidence type="ECO:0000256" key="9">
    <source>
        <dbReference type="ARBA" id="ARBA00023130"/>
    </source>
</evidence>
<evidence type="ECO:0000256" key="8">
    <source>
        <dbReference type="ARBA" id="ARBA00022989"/>
    </source>
</evidence>
<evidence type="ECO:0000256" key="2">
    <source>
        <dbReference type="ARBA" id="ARBA00014256"/>
    </source>
</evidence>
<keyword evidence="3" id="KW-1003">Cell membrane</keyword>
<name>A0AB34GJG1_ESCRO</name>
<keyword evidence="6" id="KW-0732">Signal</keyword>
<keyword evidence="12" id="KW-0675">Receptor</keyword>
<dbReference type="InterPro" id="IPR036179">
    <property type="entry name" value="Ig-like_dom_sf"/>
</dbReference>
<evidence type="ECO:0000256" key="11">
    <source>
        <dbReference type="ARBA" id="ARBA00023157"/>
    </source>
</evidence>
<dbReference type="GO" id="GO:0002250">
    <property type="term" value="P:adaptive immune response"/>
    <property type="evidence" value="ECO:0007669"/>
    <property type="project" value="UniProtKB-KW"/>
</dbReference>
<dbReference type="InterPro" id="IPR013783">
    <property type="entry name" value="Ig-like_fold"/>
</dbReference>
<evidence type="ECO:0000256" key="12">
    <source>
        <dbReference type="ARBA" id="ARBA00023170"/>
    </source>
</evidence>
<proteinExistence type="predicted"/>
<evidence type="ECO:0000313" key="19">
    <source>
        <dbReference type="Proteomes" id="UP001159641"/>
    </source>
</evidence>
<organism evidence="18 19">
    <name type="scientific">Eschrichtius robustus</name>
    <name type="common">California gray whale</name>
    <name type="synonym">Eschrichtius gibbosus</name>
    <dbReference type="NCBI Taxonomy" id="9764"/>
    <lineage>
        <taxon>Eukaryota</taxon>
        <taxon>Metazoa</taxon>
        <taxon>Chordata</taxon>
        <taxon>Craniata</taxon>
        <taxon>Vertebrata</taxon>
        <taxon>Euteleostomi</taxon>
        <taxon>Mammalia</taxon>
        <taxon>Eutheria</taxon>
        <taxon>Laurasiatheria</taxon>
        <taxon>Artiodactyla</taxon>
        <taxon>Whippomorpha</taxon>
        <taxon>Cetacea</taxon>
        <taxon>Mysticeti</taxon>
        <taxon>Eschrichtiidae</taxon>
        <taxon>Eschrichtius</taxon>
    </lineage>
</organism>
<evidence type="ECO:0000256" key="6">
    <source>
        <dbReference type="ARBA" id="ARBA00022729"/>
    </source>
</evidence>
<evidence type="ECO:0000256" key="13">
    <source>
        <dbReference type="ARBA" id="ARBA00023180"/>
    </source>
</evidence>
<evidence type="ECO:0000256" key="4">
    <source>
        <dbReference type="ARBA" id="ARBA00022553"/>
    </source>
</evidence>
<comment type="subunit">
    <text evidence="15">The TCR-CD3 complex is composed of a CD3D/CD3E and a CD3G/CD3E heterodimers that preferentially associate with TCRalpha and TCRbeta, respectively, to form TCRalpha/CD3E/CD3G and TCRbeta/CD3G/CD3E trimers. In turn, the hexamer interacts with CD3Z homodimer to form the TCR-CD3 complex. Alternatively, TCRalpha and TCRbeta can be replaced by TCRgamma and TCRdelta. Interacts with coreceptors CD4 and CD8.</text>
</comment>
<keyword evidence="13" id="KW-0325">Glycoprotein</keyword>
<dbReference type="PANTHER" id="PTHR10570:SF5">
    <property type="entry name" value="T-CELL SURFACE GLYCOPROTEIN CD3 DELTA CHAIN"/>
    <property type="match status" value="1"/>
</dbReference>
<keyword evidence="11" id="KW-1015">Disulfide bond</keyword>
<dbReference type="AlphaFoldDB" id="A0AB34GJG1"/>
<dbReference type="EMBL" id="JAIQCJ010002165">
    <property type="protein sequence ID" value="KAJ8780123.1"/>
    <property type="molecule type" value="Genomic_DNA"/>
</dbReference>
<gene>
    <name evidence="18" type="ORF">J1605_011918</name>
</gene>
<keyword evidence="9" id="KW-1064">Adaptive immunity</keyword>
<dbReference type="Pfam" id="PF16680">
    <property type="entry name" value="Ig_4"/>
    <property type="match status" value="1"/>
</dbReference>
<dbReference type="GO" id="GO:0045059">
    <property type="term" value="P:positive thymic T cell selection"/>
    <property type="evidence" value="ECO:0007669"/>
    <property type="project" value="TreeGrafter"/>
</dbReference>
<evidence type="ECO:0000256" key="5">
    <source>
        <dbReference type="ARBA" id="ARBA00022692"/>
    </source>
</evidence>
<protein>
    <recommendedName>
        <fullName evidence="2">T-cell surface glycoprotein CD3 delta chain</fullName>
    </recommendedName>
    <alternativeName>
        <fullName evidence="14">T-cell receptor T3 delta chain</fullName>
    </alternativeName>
</protein>
<dbReference type="Gene3D" id="1.10.287.770">
    <property type="entry name" value="YojJ-like"/>
    <property type="match status" value="1"/>
</dbReference>
<comment type="caution">
    <text evidence="18">The sequence shown here is derived from an EMBL/GenBank/DDBJ whole genome shotgun (WGS) entry which is preliminary data.</text>
</comment>
<feature type="transmembrane region" description="Helical" evidence="16">
    <location>
        <begin position="108"/>
        <end position="132"/>
    </location>
</feature>
<evidence type="ECO:0000259" key="17">
    <source>
        <dbReference type="Pfam" id="PF16680"/>
    </source>
</evidence>
<evidence type="ECO:0000256" key="16">
    <source>
        <dbReference type="SAM" id="Phobius"/>
    </source>
</evidence>